<keyword evidence="1" id="KW-0812">Transmembrane</keyword>
<accession>A0A919PVS2</accession>
<gene>
    <name evidence="2" type="ORF">Dsi01nite_091950</name>
</gene>
<proteinExistence type="predicted"/>
<feature type="transmembrane region" description="Helical" evidence="1">
    <location>
        <begin position="110"/>
        <end position="135"/>
    </location>
</feature>
<organism evidence="2 3">
    <name type="scientific">Dactylosporangium siamense</name>
    <dbReference type="NCBI Taxonomy" id="685454"/>
    <lineage>
        <taxon>Bacteria</taxon>
        <taxon>Bacillati</taxon>
        <taxon>Actinomycetota</taxon>
        <taxon>Actinomycetes</taxon>
        <taxon>Micromonosporales</taxon>
        <taxon>Micromonosporaceae</taxon>
        <taxon>Dactylosporangium</taxon>
    </lineage>
</organism>
<keyword evidence="1" id="KW-1133">Transmembrane helix</keyword>
<evidence type="ECO:0000313" key="3">
    <source>
        <dbReference type="Proteomes" id="UP000660611"/>
    </source>
</evidence>
<dbReference type="Proteomes" id="UP000660611">
    <property type="component" value="Unassembled WGS sequence"/>
</dbReference>
<comment type="caution">
    <text evidence="2">The sequence shown here is derived from an EMBL/GenBank/DDBJ whole genome shotgun (WGS) entry which is preliminary data.</text>
</comment>
<dbReference type="EMBL" id="BONQ01000151">
    <property type="protein sequence ID" value="GIG51154.1"/>
    <property type="molecule type" value="Genomic_DNA"/>
</dbReference>
<feature type="transmembrane region" description="Helical" evidence="1">
    <location>
        <begin position="15"/>
        <end position="33"/>
    </location>
</feature>
<keyword evidence="3" id="KW-1185">Reference proteome</keyword>
<reference evidence="2" key="1">
    <citation type="submission" date="2021-01" db="EMBL/GenBank/DDBJ databases">
        <title>Whole genome shotgun sequence of Dactylosporangium siamense NBRC 106093.</title>
        <authorList>
            <person name="Komaki H."/>
            <person name="Tamura T."/>
        </authorList>
    </citation>
    <scope>NUCLEOTIDE SEQUENCE</scope>
    <source>
        <strain evidence="2">NBRC 106093</strain>
    </source>
</reference>
<evidence type="ECO:0000313" key="2">
    <source>
        <dbReference type="EMBL" id="GIG51154.1"/>
    </source>
</evidence>
<sequence>MPRIRLLFVPSRRQLIRAAIVAVAVGMSATYVLQDAGPPSDKADVVWQVDLGLFSAMLTAVTIVFAVTITPQTRWPSFGDLMRAMAALSWLATATVGIMCAAAGDIWSHSGLAAAGAVLTVVQLGFGLDSLWVLMRFRSAAGRRKILVRLTSRRLHRAADAGLPSVEHHELADLNDEIEYSIDRSDVAEIAARVSEIVDGCQDDKTADQARHRLALLTHLTERLGRSVLFESLTGDAARVAMPPLVRGVLQTSWRLSELTFPNRETAERDEAAAAVALGQVCRVIAWLQQCAQERLQTDPNDPASRQIGIALSQGRQQIVLFVDPDPPGFFRAESDPWPYGFSDPRAVLLWLSALCEFGGSHAGVGLYILCEVLTGEKFFGNYWDDACVFTEIERRIGRDGERSTTAGGLVSACGGLGTVSLDLAATVIAGLRNRNFVPPAGWESDASYSTDKRYLRSQLTMFATYDCLPDEHAALDWVAEALLSAPTRRCVENVVRDAYVQHAEPSRIPRRSLGERPGAVVLAALVRLAMHRPAQAEAFVGRLPAPLLGGALQQARFSLRASTPAEPVASMWTVSARRLLPPRPEQERELLSIVGEVLARD</sequence>
<feature type="transmembrane region" description="Helical" evidence="1">
    <location>
        <begin position="45"/>
        <end position="69"/>
    </location>
</feature>
<keyword evidence="1" id="KW-0472">Membrane</keyword>
<feature type="transmembrane region" description="Helical" evidence="1">
    <location>
        <begin position="81"/>
        <end position="104"/>
    </location>
</feature>
<evidence type="ECO:0000256" key="1">
    <source>
        <dbReference type="SAM" id="Phobius"/>
    </source>
</evidence>
<name>A0A919PVS2_9ACTN</name>
<protein>
    <submittedName>
        <fullName evidence="2">Uncharacterized protein</fullName>
    </submittedName>
</protein>
<dbReference type="AlphaFoldDB" id="A0A919PVS2"/>